<dbReference type="GO" id="GO:0033499">
    <property type="term" value="P:galactose catabolic process via UDP-galactose, Leloir pathway"/>
    <property type="evidence" value="ECO:0007669"/>
    <property type="project" value="TreeGrafter"/>
</dbReference>
<accession>A0A2S5B9Q2</accession>
<evidence type="ECO:0000313" key="2">
    <source>
        <dbReference type="EMBL" id="POY73503.1"/>
    </source>
</evidence>
<evidence type="ECO:0000313" key="3">
    <source>
        <dbReference type="Proteomes" id="UP000237144"/>
    </source>
</evidence>
<dbReference type="STRING" id="741276.A0A2S5B9Q2"/>
<proteinExistence type="predicted"/>
<keyword evidence="3" id="KW-1185">Reference proteome</keyword>
<feature type="region of interest" description="Disordered" evidence="1">
    <location>
        <begin position="120"/>
        <end position="141"/>
    </location>
</feature>
<organism evidence="2 3">
    <name type="scientific">Rhodotorula taiwanensis</name>
    <dbReference type="NCBI Taxonomy" id="741276"/>
    <lineage>
        <taxon>Eukaryota</taxon>
        <taxon>Fungi</taxon>
        <taxon>Dikarya</taxon>
        <taxon>Basidiomycota</taxon>
        <taxon>Pucciniomycotina</taxon>
        <taxon>Microbotryomycetes</taxon>
        <taxon>Sporidiobolales</taxon>
        <taxon>Sporidiobolaceae</taxon>
        <taxon>Rhodotorula</taxon>
    </lineage>
</organism>
<evidence type="ECO:0000256" key="1">
    <source>
        <dbReference type="SAM" id="MobiDB-lite"/>
    </source>
</evidence>
<dbReference type="Proteomes" id="UP000237144">
    <property type="component" value="Unassembled WGS sequence"/>
</dbReference>
<dbReference type="SUPFAM" id="SSF74650">
    <property type="entry name" value="Galactose mutarotase-like"/>
    <property type="match status" value="1"/>
</dbReference>
<dbReference type="InterPro" id="IPR011013">
    <property type="entry name" value="Gal_mutarotase_sf_dom"/>
</dbReference>
<dbReference type="AlphaFoldDB" id="A0A2S5B9Q2"/>
<dbReference type="GO" id="GO:0006006">
    <property type="term" value="P:glucose metabolic process"/>
    <property type="evidence" value="ECO:0007669"/>
    <property type="project" value="TreeGrafter"/>
</dbReference>
<dbReference type="InterPro" id="IPR008183">
    <property type="entry name" value="Aldose_1/G6P_1-epimerase"/>
</dbReference>
<dbReference type="GO" id="GO:0004034">
    <property type="term" value="F:aldose 1-epimerase activity"/>
    <property type="evidence" value="ECO:0007669"/>
    <property type="project" value="TreeGrafter"/>
</dbReference>
<evidence type="ECO:0008006" key="4">
    <source>
        <dbReference type="Google" id="ProtNLM"/>
    </source>
</evidence>
<dbReference type="PANTHER" id="PTHR10091:SF0">
    <property type="entry name" value="GALACTOSE MUTAROTASE"/>
    <property type="match status" value="1"/>
</dbReference>
<dbReference type="InterPro" id="IPR014718">
    <property type="entry name" value="GH-type_carb-bd"/>
</dbReference>
<comment type="caution">
    <text evidence="2">The sequence shown here is derived from an EMBL/GenBank/DDBJ whole genome shotgun (WGS) entry which is preliminary data.</text>
</comment>
<dbReference type="Pfam" id="PF01263">
    <property type="entry name" value="Aldose_epim"/>
    <property type="match status" value="1"/>
</dbReference>
<dbReference type="PANTHER" id="PTHR10091">
    <property type="entry name" value="ALDOSE-1-EPIMERASE"/>
    <property type="match status" value="1"/>
</dbReference>
<sequence>MSSSQDQTTLETPHLSATVLQHGHHFTSLVAHGSEPDAPATDALGGFADLDAYHNSVTRAFNNCIVGRYANRLPAGESTFHSGAKIQLGGAAGVCLHGGDSGLDTLPWIPIARADSSLFSQHDPAHPIPPPAADPDEPVKESSVLHRLISPGGADGFPCSLECECLTVLYAPEGGKGVKTEVEGGKKARSLGKIKVVMRAKIRDDGDEAIAHGTPVNLTVHWGFRLDDGQDENILNHHLYLDSDKLVALDDKALATGAIDHLEKGNGYDFYSHGREGPHRKIGDRYPEGGIDVNYLLNLPRAASPPEGEPLLPTQPQAILTAPASINSSSTGHPRRLQLRFTSTAPSVQMYTAPGWDTNGPARKAVHGGPSAEQVAETYKSADRAEKAKSAGLGYAGDGMVFLEFQHPVGAVTHTVGDHLKEGETTELGRWLKDRAEQRQLDLSEGKGGKSWEVNTLIRDGQVYENWTEIEVVEVDE</sequence>
<dbReference type="OrthoDB" id="274691at2759"/>
<gene>
    <name evidence="2" type="ORF">BMF94_3440</name>
</gene>
<name>A0A2S5B9Q2_9BASI</name>
<dbReference type="EMBL" id="PJQD01000036">
    <property type="protein sequence ID" value="POY73503.1"/>
    <property type="molecule type" value="Genomic_DNA"/>
</dbReference>
<dbReference type="Gene3D" id="2.70.98.10">
    <property type="match status" value="1"/>
</dbReference>
<reference evidence="2 3" key="1">
    <citation type="journal article" date="2018" name="Front. Microbiol.">
        <title>Prospects for Fungal Bioremediation of Acidic Radioactive Waste Sites: Characterization and Genome Sequence of Rhodotorula taiwanensis MD1149.</title>
        <authorList>
            <person name="Tkavc R."/>
            <person name="Matrosova V.Y."/>
            <person name="Grichenko O.E."/>
            <person name="Gostincar C."/>
            <person name="Volpe R.P."/>
            <person name="Klimenkova P."/>
            <person name="Gaidamakova E.K."/>
            <person name="Zhou C.E."/>
            <person name="Stewart B.J."/>
            <person name="Lyman M.G."/>
            <person name="Malfatti S.A."/>
            <person name="Rubinfeld B."/>
            <person name="Courtot M."/>
            <person name="Singh J."/>
            <person name="Dalgard C.L."/>
            <person name="Hamilton T."/>
            <person name="Frey K.G."/>
            <person name="Gunde-Cimerman N."/>
            <person name="Dugan L."/>
            <person name="Daly M.J."/>
        </authorList>
    </citation>
    <scope>NUCLEOTIDE SEQUENCE [LARGE SCALE GENOMIC DNA]</scope>
    <source>
        <strain evidence="2 3">MD1149</strain>
    </source>
</reference>
<protein>
    <recommendedName>
        <fullName evidence="4">Aldose 1-epimerase</fullName>
    </recommendedName>
</protein>
<dbReference type="GO" id="GO:0030246">
    <property type="term" value="F:carbohydrate binding"/>
    <property type="evidence" value="ECO:0007669"/>
    <property type="project" value="InterPro"/>
</dbReference>